<dbReference type="InterPro" id="IPR050229">
    <property type="entry name" value="GlpE_sulfurtransferase"/>
</dbReference>
<dbReference type="STRING" id="1817864.A2Z21_05345"/>
<dbReference type="Pfam" id="PF00581">
    <property type="entry name" value="Rhodanese"/>
    <property type="match status" value="1"/>
</dbReference>
<dbReference type="AlphaFoldDB" id="A0A1F5UWD7"/>
<protein>
    <recommendedName>
        <fullName evidence="2">Rhodanese domain-containing protein</fullName>
    </recommendedName>
</protein>
<evidence type="ECO:0000256" key="1">
    <source>
        <dbReference type="SAM" id="Phobius"/>
    </source>
</evidence>
<evidence type="ECO:0000259" key="2">
    <source>
        <dbReference type="PROSITE" id="PS50206"/>
    </source>
</evidence>
<dbReference type="EMBL" id="MFGX01000066">
    <property type="protein sequence ID" value="OGF55001.1"/>
    <property type="molecule type" value="Genomic_DNA"/>
</dbReference>
<evidence type="ECO:0000313" key="4">
    <source>
        <dbReference type="Proteomes" id="UP000179157"/>
    </source>
</evidence>
<dbReference type="Gene3D" id="3.40.250.10">
    <property type="entry name" value="Rhodanese-like domain"/>
    <property type="match status" value="1"/>
</dbReference>
<sequence>MSSKQKRKATSWAVGVVGLVVVAGVALGVWFILTNRATDPPLGDVSVRQAKDLIQGHHDDPNFVVLDVRTPQEYDQGHISGEGITPVNLDFYAADFREQLAKLDRVKTYLVYCRTGNRSAKTVDLMKELGFRGIYNLEGGITAWQEAGQPLK</sequence>
<keyword evidence="1" id="KW-0812">Transmembrane</keyword>
<dbReference type="PROSITE" id="PS50206">
    <property type="entry name" value="RHODANESE_3"/>
    <property type="match status" value="1"/>
</dbReference>
<proteinExistence type="predicted"/>
<dbReference type="CDD" id="cd00158">
    <property type="entry name" value="RHOD"/>
    <property type="match status" value="1"/>
</dbReference>
<name>A0A1F5UWD7_FRAXR</name>
<feature type="transmembrane region" description="Helical" evidence="1">
    <location>
        <begin position="12"/>
        <end position="33"/>
    </location>
</feature>
<gene>
    <name evidence="3" type="ORF">A2Z21_05345</name>
</gene>
<keyword evidence="1" id="KW-1133">Transmembrane helix</keyword>
<dbReference type="Proteomes" id="UP000179157">
    <property type="component" value="Unassembled WGS sequence"/>
</dbReference>
<feature type="domain" description="Rhodanese" evidence="2">
    <location>
        <begin position="59"/>
        <end position="152"/>
    </location>
</feature>
<dbReference type="PANTHER" id="PTHR43031:SF16">
    <property type="entry name" value="OXIDOREDUCTASE"/>
    <property type="match status" value="1"/>
</dbReference>
<dbReference type="PANTHER" id="PTHR43031">
    <property type="entry name" value="FAD-DEPENDENT OXIDOREDUCTASE"/>
    <property type="match status" value="1"/>
</dbReference>
<dbReference type="InterPro" id="IPR036873">
    <property type="entry name" value="Rhodanese-like_dom_sf"/>
</dbReference>
<organism evidence="3 4">
    <name type="scientific">Fraserbacteria sp. (strain RBG_16_55_9)</name>
    <dbReference type="NCBI Taxonomy" id="1817864"/>
    <lineage>
        <taxon>Bacteria</taxon>
        <taxon>Candidatus Fraseribacteriota</taxon>
    </lineage>
</organism>
<dbReference type="SUPFAM" id="SSF52821">
    <property type="entry name" value="Rhodanese/Cell cycle control phosphatase"/>
    <property type="match status" value="1"/>
</dbReference>
<accession>A0A1F5UWD7</accession>
<keyword evidence="1" id="KW-0472">Membrane</keyword>
<evidence type="ECO:0000313" key="3">
    <source>
        <dbReference type="EMBL" id="OGF55001.1"/>
    </source>
</evidence>
<reference evidence="3 4" key="1">
    <citation type="journal article" date="2016" name="Nat. Commun.">
        <title>Thousands of microbial genomes shed light on interconnected biogeochemical processes in an aquifer system.</title>
        <authorList>
            <person name="Anantharaman K."/>
            <person name="Brown C.T."/>
            <person name="Hug L.A."/>
            <person name="Sharon I."/>
            <person name="Castelle C.J."/>
            <person name="Probst A.J."/>
            <person name="Thomas B.C."/>
            <person name="Singh A."/>
            <person name="Wilkins M.J."/>
            <person name="Karaoz U."/>
            <person name="Brodie E.L."/>
            <person name="Williams K.H."/>
            <person name="Hubbard S.S."/>
            <person name="Banfield J.F."/>
        </authorList>
    </citation>
    <scope>NUCLEOTIDE SEQUENCE [LARGE SCALE GENOMIC DNA]</scope>
    <source>
        <strain evidence="4">RBG_16_55_9</strain>
    </source>
</reference>
<dbReference type="SMART" id="SM00450">
    <property type="entry name" value="RHOD"/>
    <property type="match status" value="1"/>
</dbReference>
<dbReference type="InterPro" id="IPR001763">
    <property type="entry name" value="Rhodanese-like_dom"/>
</dbReference>
<comment type="caution">
    <text evidence="3">The sequence shown here is derived from an EMBL/GenBank/DDBJ whole genome shotgun (WGS) entry which is preliminary data.</text>
</comment>